<dbReference type="InterPro" id="IPR013228">
    <property type="entry name" value="PE-PPE_C"/>
</dbReference>
<accession>A0A064CKB3</accession>
<dbReference type="Proteomes" id="UP000022835">
    <property type="component" value="Unassembled WGS sequence"/>
</dbReference>
<dbReference type="STRING" id="1440774.Y900_014475"/>
<dbReference type="eggNOG" id="COG5651">
    <property type="taxonomic scope" value="Bacteria"/>
</dbReference>
<sequence>MFAKQPRWGGDRGFQMVAVAFSHNIRRRWTAGTRKTVLLGAAAATAVAMTMGTVAEPVAPAANALTLDTTTTGPLLWLINELGVDSYTFDNIPVVGSITLAFDWHKADPVGLNNLLNAEPFGGYVLGTATRPNILATSPTGPLLIASGTGVPAALQTYQALLSSANGSALPGYDPLVAAGKVNSITGQPCSSGLTCVQGTNVTNLPIALVRNPETPNGGLYARFAPIFNLFGMNPVSPNAGSGSSLGIKFNGAFVNVALGYDMLSDFPETLNPFSLANSFMASVLPTYLLGGAQLQGTSVNTIEGNLISLLTLGTPSTTYSTLVPTDLPLLEPLRLPSRILNAVFKAAKIPITLGTPLADALQPALSILVNIGYTDVQTPSQGGTYNRTYDQSSQYIPFLSRATLTPQEWAAVPGDVAKALFTGFRDVLSGKSTTTPAPAPTVTAAAVTTPSTVTPPPTATSGTPSKKSSSTSSKKSSAPKASAEKGVGGSKRAS</sequence>
<evidence type="ECO:0000313" key="4">
    <source>
        <dbReference type="Proteomes" id="UP000022835"/>
    </source>
</evidence>
<reference evidence="3" key="1">
    <citation type="submission" date="2014-05" db="EMBL/GenBank/DDBJ databases">
        <title>Genome sequence of Mycobacterium aromaticivorans strain JS19b1T (= DSM 45407T).</title>
        <authorList>
            <person name="Kwak Y."/>
            <person name="Park G.-S."/>
            <person name="Li Q.X."/>
            <person name="Lee S.-E."/>
            <person name="Shin J.-H."/>
        </authorList>
    </citation>
    <scope>NUCLEOTIDE SEQUENCE [LARGE SCALE GENOMIC DNA]</scope>
    <source>
        <strain evidence="3">JS19b1</strain>
    </source>
</reference>
<dbReference type="EMBL" id="JALN02000001">
    <property type="protein sequence ID" value="KDF00112.1"/>
    <property type="molecule type" value="Genomic_DNA"/>
</dbReference>
<feature type="domain" description="PE-PPE" evidence="2">
    <location>
        <begin position="204"/>
        <end position="374"/>
    </location>
</feature>
<evidence type="ECO:0000259" key="2">
    <source>
        <dbReference type="Pfam" id="PF08237"/>
    </source>
</evidence>
<protein>
    <recommendedName>
        <fullName evidence="2">PE-PPE domain-containing protein</fullName>
    </recommendedName>
</protein>
<name>A0A064CKB3_9MYCO</name>
<proteinExistence type="predicted"/>
<comment type="caution">
    <text evidence="3">The sequence shown here is derived from an EMBL/GenBank/DDBJ whole genome shotgun (WGS) entry which is preliminary data.</text>
</comment>
<evidence type="ECO:0000256" key="1">
    <source>
        <dbReference type="SAM" id="MobiDB-lite"/>
    </source>
</evidence>
<dbReference type="OrthoDB" id="4764332at2"/>
<gene>
    <name evidence="3" type="ORF">Y900_014475</name>
</gene>
<dbReference type="Pfam" id="PF08237">
    <property type="entry name" value="PE-PPE"/>
    <property type="match status" value="1"/>
</dbReference>
<evidence type="ECO:0000313" key="3">
    <source>
        <dbReference type="EMBL" id="KDF00112.1"/>
    </source>
</evidence>
<organism evidence="3 4">
    <name type="scientific">Mycolicibacterium aromaticivorans JS19b1 = JCM 16368</name>
    <dbReference type="NCBI Taxonomy" id="1440774"/>
    <lineage>
        <taxon>Bacteria</taxon>
        <taxon>Bacillati</taxon>
        <taxon>Actinomycetota</taxon>
        <taxon>Actinomycetes</taxon>
        <taxon>Mycobacteriales</taxon>
        <taxon>Mycobacteriaceae</taxon>
        <taxon>Mycolicibacterium</taxon>
    </lineage>
</organism>
<feature type="region of interest" description="Disordered" evidence="1">
    <location>
        <begin position="431"/>
        <end position="495"/>
    </location>
</feature>
<feature type="compositionally biased region" description="Low complexity" evidence="1">
    <location>
        <begin position="460"/>
        <end position="482"/>
    </location>
</feature>
<feature type="compositionally biased region" description="Low complexity" evidence="1">
    <location>
        <begin position="431"/>
        <end position="453"/>
    </location>
</feature>
<dbReference type="AlphaFoldDB" id="A0A064CKB3"/>
<keyword evidence="4" id="KW-1185">Reference proteome</keyword>